<reference evidence="1" key="2">
    <citation type="submission" date="2015-03" db="EMBL/GenBank/DDBJ databases">
        <authorList>
            <person name="Chow C.-E.T."/>
            <person name="Winget D.M."/>
            <person name="White R.A.III."/>
            <person name="Hallam S.J."/>
            <person name="Suttle C.A."/>
        </authorList>
    </citation>
    <scope>NUCLEOTIDE SEQUENCE</scope>
    <source>
        <strain evidence="1">Oxic1_3</strain>
    </source>
</reference>
<sequence length="131" mass="15147">MFNKICIYLIGKMMNNHLSVEQMNELSIHIMDIVQATPIHDIIYTNDDGQLIVNGKPVEMEKMVQLREHARIALDNKALELIRKQVAFTAIANGIHKAETPEQMIFNRAAIWYHQMLENHLKLLAQREDLG</sequence>
<protein>
    <submittedName>
        <fullName evidence="1">Uncharacterized protein</fullName>
    </submittedName>
</protein>
<evidence type="ECO:0000313" key="1">
    <source>
        <dbReference type="EMBL" id="AKH47810.1"/>
    </source>
</evidence>
<name>A0A0F7L787_9VIRU</name>
<organism evidence="1">
    <name type="scientific">uncultured marine virus</name>
    <dbReference type="NCBI Taxonomy" id="186617"/>
    <lineage>
        <taxon>Viruses</taxon>
        <taxon>environmental samples</taxon>
    </lineage>
</organism>
<reference evidence="1" key="1">
    <citation type="journal article" date="2015" name="Front. Microbiol.">
        <title>Combining genomic sequencing methods to explore viral diversity and reveal potential virus-host interactions.</title>
        <authorList>
            <person name="Chow C.E."/>
            <person name="Winget D.M."/>
            <person name="White R.A.III."/>
            <person name="Hallam S.J."/>
            <person name="Suttle C.A."/>
        </authorList>
    </citation>
    <scope>NUCLEOTIDE SEQUENCE</scope>
    <source>
        <strain evidence="1">Oxic1_3</strain>
    </source>
</reference>
<dbReference type="EMBL" id="KR029598">
    <property type="protein sequence ID" value="AKH47810.1"/>
    <property type="molecule type" value="Genomic_DNA"/>
</dbReference>
<proteinExistence type="predicted"/>
<accession>A0A0F7L787</accession>